<accession>L0K9X4</accession>
<evidence type="ECO:0000313" key="1">
    <source>
        <dbReference type="EMBL" id="AGB42117.1"/>
    </source>
</evidence>
<dbReference type="SUPFAM" id="SSF53448">
    <property type="entry name" value="Nucleotide-diphospho-sugar transferases"/>
    <property type="match status" value="1"/>
</dbReference>
<dbReference type="EMBL" id="CP003359">
    <property type="protein sequence ID" value="AGB42117.1"/>
    <property type="molecule type" value="Genomic_DNA"/>
</dbReference>
<evidence type="ECO:0000313" key="2">
    <source>
        <dbReference type="Proteomes" id="UP000010880"/>
    </source>
</evidence>
<dbReference type="Gene3D" id="3.90.550.10">
    <property type="entry name" value="Spore Coat Polysaccharide Biosynthesis Protein SpsA, Chain A"/>
    <property type="match status" value="1"/>
</dbReference>
<sequence length="253" mass="29575">MNRNKKVVAIVQARMGSSRLPGKVAKEIVGRPMLAHLIERLKYFDRLDQIVIATSDKEIDDRVVEIAKNSKVDFYRGSEDDVLSRYIEAAQKFKADVIVRITGDCPLIDPMTIDKAVTKFLNSDYDYFRLNVGDNGYPRGLDTEIFSSDTLLKVEEFVLKEEENKDNPYREHVTFYINRHPDKFKITSHNPKEDLKRNYRLCVDEIDDFKLIKELYQRLYQIGEIINIQDVIRLLDDNSELAQINRKVQQKKV</sequence>
<dbReference type="CDD" id="cd02518">
    <property type="entry name" value="GT2_SpsF"/>
    <property type="match status" value="1"/>
</dbReference>
<dbReference type="InterPro" id="IPR029044">
    <property type="entry name" value="Nucleotide-diphossugar_trans"/>
</dbReference>
<dbReference type="InterPro" id="IPR003329">
    <property type="entry name" value="Cytidylyl_trans"/>
</dbReference>
<dbReference type="Pfam" id="PF02348">
    <property type="entry name" value="CTP_transf_3"/>
    <property type="match status" value="1"/>
</dbReference>
<reference evidence="2" key="1">
    <citation type="submission" date="2012-02" db="EMBL/GenBank/DDBJ databases">
        <title>The complete genome of Halobacteroides halobius DSM 5150.</title>
        <authorList>
            <person name="Lucas S."/>
            <person name="Copeland A."/>
            <person name="Lapidus A."/>
            <person name="Glavina del Rio T."/>
            <person name="Dalin E."/>
            <person name="Tice H."/>
            <person name="Bruce D."/>
            <person name="Goodwin L."/>
            <person name="Pitluck S."/>
            <person name="Peters L."/>
            <person name="Mikhailova N."/>
            <person name="Gu W."/>
            <person name="Kyrpides N."/>
            <person name="Mavromatis K."/>
            <person name="Ivanova N."/>
            <person name="Brettin T."/>
            <person name="Detter J.C."/>
            <person name="Han C."/>
            <person name="Larimer F."/>
            <person name="Land M."/>
            <person name="Hauser L."/>
            <person name="Markowitz V."/>
            <person name="Cheng J.-F."/>
            <person name="Hugenholtz P."/>
            <person name="Woyke T."/>
            <person name="Wu D."/>
            <person name="Tindall B."/>
            <person name="Pomrenke H."/>
            <person name="Brambilla E."/>
            <person name="Klenk H.-P."/>
            <person name="Eisen J.A."/>
        </authorList>
    </citation>
    <scope>NUCLEOTIDE SEQUENCE [LARGE SCALE GENOMIC DNA]</scope>
    <source>
        <strain evidence="2">ATCC 35273 / DSM 5150 / MD-1</strain>
    </source>
</reference>
<dbReference type="STRING" id="748449.Halha_2241"/>
<dbReference type="Proteomes" id="UP000010880">
    <property type="component" value="Chromosome"/>
</dbReference>
<dbReference type="AlphaFoldDB" id="L0K9X4"/>
<dbReference type="eggNOG" id="COG1861">
    <property type="taxonomic scope" value="Bacteria"/>
</dbReference>
<dbReference type="GO" id="GO:0005829">
    <property type="term" value="C:cytosol"/>
    <property type="evidence" value="ECO:0007669"/>
    <property type="project" value="TreeGrafter"/>
</dbReference>
<keyword evidence="2" id="KW-1185">Reference proteome</keyword>
<dbReference type="PANTHER" id="PTHR42866">
    <property type="entry name" value="3-DEOXY-MANNO-OCTULOSONATE CYTIDYLYLTRANSFERASE"/>
    <property type="match status" value="1"/>
</dbReference>
<proteinExistence type="predicted"/>
<dbReference type="HOGENOM" id="CLU_072501_0_0_9"/>
<dbReference type="OrthoDB" id="9815559at2"/>
<dbReference type="RefSeq" id="WP_015327831.1">
    <property type="nucleotide sequence ID" value="NC_019978.1"/>
</dbReference>
<dbReference type="KEGG" id="hhl:Halha_2241"/>
<organism evidence="1 2">
    <name type="scientific">Halobacteroides halobius (strain ATCC 35273 / DSM 5150 / MD-1)</name>
    <dbReference type="NCBI Taxonomy" id="748449"/>
    <lineage>
        <taxon>Bacteria</taxon>
        <taxon>Bacillati</taxon>
        <taxon>Bacillota</taxon>
        <taxon>Clostridia</taxon>
        <taxon>Halanaerobiales</taxon>
        <taxon>Halobacteroidaceae</taxon>
        <taxon>Halobacteroides</taxon>
    </lineage>
</organism>
<name>L0K9X4_HALHC</name>
<protein>
    <submittedName>
        <fullName evidence="1">Spore coat polysaccharide biosynthesis protein F, CMP-KDO synthetase</fullName>
    </submittedName>
</protein>
<dbReference type="PANTHER" id="PTHR42866:SF1">
    <property type="entry name" value="SPORE COAT POLYSACCHARIDE BIOSYNTHESIS PROTEIN SPSF"/>
    <property type="match status" value="1"/>
</dbReference>
<gene>
    <name evidence="1" type="ordered locus">Halha_2241</name>
</gene>